<proteinExistence type="predicted"/>
<dbReference type="InterPro" id="IPR029058">
    <property type="entry name" value="AB_hydrolase_fold"/>
</dbReference>
<comment type="caution">
    <text evidence="2">The sequence shown here is derived from an EMBL/GenBank/DDBJ whole genome shotgun (WGS) entry which is preliminary data.</text>
</comment>
<accession>A0ABR1KZZ2</accession>
<evidence type="ECO:0000259" key="1">
    <source>
        <dbReference type="Pfam" id="PF12697"/>
    </source>
</evidence>
<organism evidence="2 3">
    <name type="scientific">Phyllosticta citriasiana</name>
    <dbReference type="NCBI Taxonomy" id="595635"/>
    <lineage>
        <taxon>Eukaryota</taxon>
        <taxon>Fungi</taxon>
        <taxon>Dikarya</taxon>
        <taxon>Ascomycota</taxon>
        <taxon>Pezizomycotina</taxon>
        <taxon>Dothideomycetes</taxon>
        <taxon>Dothideomycetes incertae sedis</taxon>
        <taxon>Botryosphaeriales</taxon>
        <taxon>Phyllostictaceae</taxon>
        <taxon>Phyllosticta</taxon>
    </lineage>
</organism>
<sequence length="298" mass="32965">MAGYASKIKELFSGRRDCRFLILRLDHFLNTARLYLSIMSSKKPVVIFAPAAWHGPDCFESTIDHLSKADYTCVSCNLPSLGAEPPLENWDPDVAAIRKTVKGVIDTGRDAVVVFHSYSGLPGGDAMKNLDRSSRAQAGQTGAVVRLVYLAAFFADPGMALIDYLGGQDLPWFEVRDNKVRPRNAQEIFYNDLSRADADKWAAKIQHHCYRTFYSRVTYPAFKDVPSTYLVCEADNAIPLEAQESMLEKVGKGKFDVERCSAGHSPFLSMPGLTSDVIRRAAGEVTLTGDLRKDSVNS</sequence>
<dbReference type="InterPro" id="IPR052897">
    <property type="entry name" value="Sec-Metab_Biosynth_Hydrolase"/>
</dbReference>
<keyword evidence="2" id="KW-0378">Hydrolase</keyword>
<dbReference type="EMBL" id="JBBPHU010000001">
    <property type="protein sequence ID" value="KAK7524406.1"/>
    <property type="molecule type" value="Genomic_DNA"/>
</dbReference>
<dbReference type="InterPro" id="IPR000073">
    <property type="entry name" value="AB_hydrolase_1"/>
</dbReference>
<dbReference type="Gene3D" id="3.40.50.1820">
    <property type="entry name" value="alpha/beta hydrolase"/>
    <property type="match status" value="1"/>
</dbReference>
<evidence type="ECO:0000313" key="2">
    <source>
        <dbReference type="EMBL" id="KAK7524406.1"/>
    </source>
</evidence>
<name>A0ABR1KZZ2_9PEZI</name>
<protein>
    <submittedName>
        <fullName evidence="2">Alpha/beta hydrolase family-domain-containing protein</fullName>
    </submittedName>
</protein>
<reference evidence="2 3" key="1">
    <citation type="submission" date="2024-04" db="EMBL/GenBank/DDBJ databases">
        <title>Phyllosticta paracitricarpa is synonymous to the EU quarantine fungus P. citricarpa based on phylogenomic analyses.</title>
        <authorList>
            <consortium name="Lawrence Berkeley National Laboratory"/>
            <person name="Van Ingen-Buijs V.A."/>
            <person name="Van Westerhoven A.C."/>
            <person name="Haridas S."/>
            <person name="Skiadas P."/>
            <person name="Martin F."/>
            <person name="Groenewald J.Z."/>
            <person name="Crous P.W."/>
            <person name="Seidl M.F."/>
        </authorList>
    </citation>
    <scope>NUCLEOTIDE SEQUENCE [LARGE SCALE GENOMIC DNA]</scope>
    <source>
        <strain evidence="2 3">CBS 123371</strain>
    </source>
</reference>
<feature type="domain" description="AB hydrolase-1" evidence="1">
    <location>
        <begin position="46"/>
        <end position="273"/>
    </location>
</feature>
<dbReference type="GO" id="GO:0016787">
    <property type="term" value="F:hydrolase activity"/>
    <property type="evidence" value="ECO:0007669"/>
    <property type="project" value="UniProtKB-KW"/>
</dbReference>
<keyword evidence="3" id="KW-1185">Reference proteome</keyword>
<dbReference type="SUPFAM" id="SSF53474">
    <property type="entry name" value="alpha/beta-Hydrolases"/>
    <property type="match status" value="1"/>
</dbReference>
<dbReference type="PANTHER" id="PTHR37017">
    <property type="entry name" value="AB HYDROLASE-1 DOMAIN-CONTAINING PROTEIN-RELATED"/>
    <property type="match status" value="1"/>
</dbReference>
<dbReference type="Proteomes" id="UP001363622">
    <property type="component" value="Unassembled WGS sequence"/>
</dbReference>
<gene>
    <name evidence="2" type="ORF">IWZ03DRAFT_367077</name>
</gene>
<dbReference type="PANTHER" id="PTHR37017:SF13">
    <property type="entry name" value="AB HYDROLASE-1 DOMAIN-CONTAINING PROTEIN"/>
    <property type="match status" value="1"/>
</dbReference>
<dbReference type="Pfam" id="PF12697">
    <property type="entry name" value="Abhydrolase_6"/>
    <property type="match status" value="1"/>
</dbReference>
<evidence type="ECO:0000313" key="3">
    <source>
        <dbReference type="Proteomes" id="UP001363622"/>
    </source>
</evidence>